<proteinExistence type="predicted"/>
<protein>
    <submittedName>
        <fullName evidence="1">Type II toxin-antitoxin system RelE/ParE family toxin</fullName>
    </submittedName>
</protein>
<dbReference type="InterPro" id="IPR009387">
    <property type="entry name" value="HigB-2"/>
</dbReference>
<dbReference type="AlphaFoldDB" id="A0A940YST3"/>
<organism evidence="1 2">
    <name type="scientific">Ideonella aquatica</name>
    <dbReference type="NCBI Taxonomy" id="2824119"/>
    <lineage>
        <taxon>Bacteria</taxon>
        <taxon>Pseudomonadati</taxon>
        <taxon>Pseudomonadota</taxon>
        <taxon>Betaproteobacteria</taxon>
        <taxon>Burkholderiales</taxon>
        <taxon>Sphaerotilaceae</taxon>
        <taxon>Ideonella</taxon>
    </lineage>
</organism>
<evidence type="ECO:0000313" key="2">
    <source>
        <dbReference type="Proteomes" id="UP000678374"/>
    </source>
</evidence>
<dbReference type="EMBL" id="JAGQDE010000040">
    <property type="protein sequence ID" value="MBQ0961801.1"/>
    <property type="molecule type" value="Genomic_DNA"/>
</dbReference>
<accession>A0A940YST3</accession>
<name>A0A940YST3_9BURK</name>
<gene>
    <name evidence="1" type="ORF">KAK06_22885</name>
</gene>
<comment type="caution">
    <text evidence="1">The sequence shown here is derived from an EMBL/GenBank/DDBJ whole genome shotgun (WGS) entry which is preliminary data.</text>
</comment>
<dbReference type="RefSeq" id="WP_210804486.1">
    <property type="nucleotide sequence ID" value="NZ_JAGQDE010000040.1"/>
</dbReference>
<sequence>MLTTVFQTRWFARWARRQGIGADSLCRAIEEIRQGLVDADLGGGLIKKRLSRPGTGKRGAYRTLLATRRGERWIFVFGFAKNDQDNLEPHEIDALKALAAHLLALSPEALRQATQAGELMEVNCDAQATLPRPLCRS</sequence>
<reference evidence="1" key="1">
    <citation type="submission" date="2021-04" db="EMBL/GenBank/DDBJ databases">
        <title>The genome sequence of Ideonella sp. 4Y11.</title>
        <authorList>
            <person name="Liu Y."/>
        </authorList>
    </citation>
    <scope>NUCLEOTIDE SEQUENCE</scope>
    <source>
        <strain evidence="1">4Y11</strain>
    </source>
</reference>
<dbReference type="PIRSF" id="PIRSF018634">
    <property type="entry name" value="UCP018634"/>
    <property type="match status" value="1"/>
</dbReference>
<keyword evidence="2" id="KW-1185">Reference proteome</keyword>
<dbReference type="Proteomes" id="UP000678374">
    <property type="component" value="Unassembled WGS sequence"/>
</dbReference>
<evidence type="ECO:0000313" key="1">
    <source>
        <dbReference type="EMBL" id="MBQ0961801.1"/>
    </source>
</evidence>
<dbReference type="Pfam" id="PF06296">
    <property type="entry name" value="RelE"/>
    <property type="match status" value="1"/>
</dbReference>